<evidence type="ECO:0000313" key="2">
    <source>
        <dbReference type="Proteomes" id="UP000092839"/>
    </source>
</evidence>
<organism evidence="1 2">
    <name type="scientific">Bradyrhizobium icense</name>
    <dbReference type="NCBI Taxonomy" id="1274631"/>
    <lineage>
        <taxon>Bacteria</taxon>
        <taxon>Pseudomonadati</taxon>
        <taxon>Pseudomonadota</taxon>
        <taxon>Alphaproteobacteria</taxon>
        <taxon>Hyphomicrobiales</taxon>
        <taxon>Nitrobacteraceae</taxon>
        <taxon>Bradyrhizobium</taxon>
    </lineage>
</organism>
<evidence type="ECO:0000313" key="1">
    <source>
        <dbReference type="EMBL" id="ANW04228.1"/>
    </source>
</evidence>
<dbReference type="Proteomes" id="UP000092839">
    <property type="component" value="Chromosome"/>
</dbReference>
<reference evidence="1 2" key="1">
    <citation type="submission" date="2016-07" db="EMBL/GenBank/DDBJ databases">
        <title>Complete genome sequence of Bradyrhizobium icense LMTR 13T, a potential inoculant strain isolated from lima bean (Phaseolus lunatus) in Peru.</title>
        <authorList>
            <person name="Ormeno-Orrillo E."/>
            <person name="Duran D."/>
            <person name="Rogel M.A."/>
            <person name="Rey L."/>
            <person name="Imperial J."/>
            <person name="Ruiz-Argueso T."/>
            <person name="Martinez-Romero E."/>
        </authorList>
    </citation>
    <scope>NUCLEOTIDE SEQUENCE [LARGE SCALE GENOMIC DNA]</scope>
    <source>
        <strain evidence="1 2">LMTR 13</strain>
    </source>
</reference>
<dbReference type="RefSeq" id="WP_065731382.1">
    <property type="nucleotide sequence ID" value="NZ_CP016428.1"/>
</dbReference>
<sequence length="67" mass="7093">MTNRLENARSRRLACAGCGDDFGCNPSGPCWCNDEAFRLPMPVDGSDCLCPDCLRKLAGQRTGAGAA</sequence>
<keyword evidence="2" id="KW-1185">Reference proteome</keyword>
<protein>
    <recommendedName>
        <fullName evidence="3">Cysteine-rich CWC family protein</fullName>
    </recommendedName>
</protein>
<name>A0A1B1UNE0_9BRAD</name>
<dbReference type="KEGG" id="bic:LMTR13_32880"/>
<dbReference type="EMBL" id="CP016428">
    <property type="protein sequence ID" value="ANW04228.1"/>
    <property type="molecule type" value="Genomic_DNA"/>
</dbReference>
<dbReference type="STRING" id="1274631.LMTR13_32880"/>
<evidence type="ECO:0008006" key="3">
    <source>
        <dbReference type="Google" id="ProtNLM"/>
    </source>
</evidence>
<dbReference type="AlphaFoldDB" id="A0A1B1UNE0"/>
<accession>A0A1B1UNE0</accession>
<proteinExistence type="predicted"/>
<dbReference type="OrthoDB" id="7276039at2"/>
<gene>
    <name evidence="1" type="ORF">LMTR13_32880</name>
</gene>